<organism evidence="3 4">
    <name type="scientific">Variovorax humicola</name>
    <dbReference type="NCBI Taxonomy" id="1769758"/>
    <lineage>
        <taxon>Bacteria</taxon>
        <taxon>Pseudomonadati</taxon>
        <taxon>Pseudomonadota</taxon>
        <taxon>Betaproteobacteria</taxon>
        <taxon>Burkholderiales</taxon>
        <taxon>Comamonadaceae</taxon>
        <taxon>Variovorax</taxon>
    </lineage>
</organism>
<evidence type="ECO:0000256" key="1">
    <source>
        <dbReference type="SAM" id="MobiDB-lite"/>
    </source>
</evidence>
<keyword evidence="2" id="KW-1133">Transmembrane helix</keyword>
<name>A0ABU8WAI5_9BURK</name>
<feature type="compositionally biased region" description="Low complexity" evidence="1">
    <location>
        <begin position="202"/>
        <end position="218"/>
    </location>
</feature>
<evidence type="ECO:0000313" key="3">
    <source>
        <dbReference type="EMBL" id="MEJ8827057.1"/>
    </source>
</evidence>
<proteinExistence type="predicted"/>
<reference evidence="3 4" key="1">
    <citation type="submission" date="2024-03" db="EMBL/GenBank/DDBJ databases">
        <title>Novel species of the genus Variovorax.</title>
        <authorList>
            <person name="Liu Q."/>
            <person name="Xin Y.-H."/>
        </authorList>
    </citation>
    <scope>NUCLEOTIDE SEQUENCE [LARGE SCALE GENOMIC DNA]</scope>
    <source>
        <strain evidence="3 4">KACC 18501</strain>
    </source>
</reference>
<keyword evidence="2" id="KW-0472">Membrane</keyword>
<evidence type="ECO:0008006" key="5">
    <source>
        <dbReference type="Google" id="ProtNLM"/>
    </source>
</evidence>
<dbReference type="RefSeq" id="WP_340368088.1">
    <property type="nucleotide sequence ID" value="NZ_JBBKZV010000049.1"/>
</dbReference>
<keyword evidence="4" id="KW-1185">Reference proteome</keyword>
<dbReference type="Proteomes" id="UP001363010">
    <property type="component" value="Unassembled WGS sequence"/>
</dbReference>
<sequence>MNASPTNNIGPLPTVEFSELGVMLELLWRGERTALAKCTFCRTLNHRSASHCAACASKLPAIYWDQSVVARNPPSTPTGVTPTRLPVGAGGHVRRELANMLLWMLAIPLALFVGFVGWYTLHRGDQPSPASAVVAVSALPDGRAELTQTTSLAKTRKPESPGGVGVTANPNKEIVMARADKQRMPVVAPTRAASPTPPPQAPRWRIPRSAAPSATDPTASCNSEMFLLRAMCLNRQCAEPQNATHSRCIGVVRQRRIDEARRNPTLVG</sequence>
<accession>A0ABU8WAI5</accession>
<evidence type="ECO:0000256" key="2">
    <source>
        <dbReference type="SAM" id="Phobius"/>
    </source>
</evidence>
<dbReference type="EMBL" id="JBBKZV010000049">
    <property type="protein sequence ID" value="MEJ8827057.1"/>
    <property type="molecule type" value="Genomic_DNA"/>
</dbReference>
<gene>
    <name evidence="3" type="ORF">WKW80_34540</name>
</gene>
<keyword evidence="2" id="KW-0812">Transmembrane</keyword>
<feature type="transmembrane region" description="Helical" evidence="2">
    <location>
        <begin position="101"/>
        <end position="121"/>
    </location>
</feature>
<protein>
    <recommendedName>
        <fullName evidence="5">RanBP2-type domain-containing protein</fullName>
    </recommendedName>
</protein>
<comment type="caution">
    <text evidence="3">The sequence shown here is derived from an EMBL/GenBank/DDBJ whole genome shotgun (WGS) entry which is preliminary data.</text>
</comment>
<evidence type="ECO:0000313" key="4">
    <source>
        <dbReference type="Proteomes" id="UP001363010"/>
    </source>
</evidence>
<feature type="compositionally biased region" description="Low complexity" evidence="1">
    <location>
        <begin position="185"/>
        <end position="194"/>
    </location>
</feature>
<feature type="region of interest" description="Disordered" evidence="1">
    <location>
        <begin position="179"/>
        <end position="218"/>
    </location>
</feature>